<evidence type="ECO:0000313" key="3">
    <source>
        <dbReference type="Proteomes" id="UP000026915"/>
    </source>
</evidence>
<proteinExistence type="predicted"/>
<dbReference type="EMBL" id="CM001879">
    <property type="protein sequence ID" value="EOX92182.1"/>
    <property type="molecule type" value="Genomic_DNA"/>
</dbReference>
<name>A0A061DIV2_THECC</name>
<dbReference type="Gramene" id="EOX92182">
    <property type="protein sequence ID" value="EOX92182"/>
    <property type="gene ID" value="TCM_001173"/>
</dbReference>
<keyword evidence="1" id="KW-0472">Membrane</keyword>
<reference evidence="2 3" key="1">
    <citation type="journal article" date="2013" name="Genome Biol.">
        <title>The genome sequence of the most widely cultivated cacao type and its use to identify candidate genes regulating pod color.</title>
        <authorList>
            <person name="Motamayor J.C."/>
            <person name="Mockaitis K."/>
            <person name="Schmutz J."/>
            <person name="Haiminen N."/>
            <person name="Iii D.L."/>
            <person name="Cornejo O."/>
            <person name="Findley S.D."/>
            <person name="Zheng P."/>
            <person name="Utro F."/>
            <person name="Royaert S."/>
            <person name="Saski C."/>
            <person name="Jenkins J."/>
            <person name="Podicheti R."/>
            <person name="Zhao M."/>
            <person name="Scheffler B.E."/>
            <person name="Stack J.C."/>
            <person name="Feltus F.A."/>
            <person name="Mustiga G.M."/>
            <person name="Amores F."/>
            <person name="Phillips W."/>
            <person name="Marelli J.P."/>
            <person name="May G.D."/>
            <person name="Shapiro H."/>
            <person name="Ma J."/>
            <person name="Bustamante C.D."/>
            <person name="Schnell R.J."/>
            <person name="Main D."/>
            <person name="Gilbert D."/>
            <person name="Parida L."/>
            <person name="Kuhn D.N."/>
        </authorList>
    </citation>
    <scope>NUCLEOTIDE SEQUENCE [LARGE SCALE GENOMIC DNA]</scope>
    <source>
        <strain evidence="3">cv. Matina 1-6</strain>
    </source>
</reference>
<gene>
    <name evidence="2" type="ORF">TCM_001173</name>
</gene>
<evidence type="ECO:0000256" key="1">
    <source>
        <dbReference type="SAM" id="Phobius"/>
    </source>
</evidence>
<keyword evidence="3" id="KW-1185">Reference proteome</keyword>
<dbReference type="AlphaFoldDB" id="A0A061DIV2"/>
<keyword evidence="1" id="KW-0812">Transmembrane</keyword>
<dbReference type="Proteomes" id="UP000026915">
    <property type="component" value="Chromosome 1"/>
</dbReference>
<sequence length="61" mass="7175">MACLSRNYERRKRIVDVFTVWLEMCIVVSRFLLAAVSSYILIGQVNLLQQGRREAPMRMLE</sequence>
<organism evidence="2 3">
    <name type="scientific">Theobroma cacao</name>
    <name type="common">Cacao</name>
    <name type="synonym">Cocoa</name>
    <dbReference type="NCBI Taxonomy" id="3641"/>
    <lineage>
        <taxon>Eukaryota</taxon>
        <taxon>Viridiplantae</taxon>
        <taxon>Streptophyta</taxon>
        <taxon>Embryophyta</taxon>
        <taxon>Tracheophyta</taxon>
        <taxon>Spermatophyta</taxon>
        <taxon>Magnoliopsida</taxon>
        <taxon>eudicotyledons</taxon>
        <taxon>Gunneridae</taxon>
        <taxon>Pentapetalae</taxon>
        <taxon>rosids</taxon>
        <taxon>malvids</taxon>
        <taxon>Malvales</taxon>
        <taxon>Malvaceae</taxon>
        <taxon>Byttnerioideae</taxon>
        <taxon>Theobroma</taxon>
    </lineage>
</organism>
<feature type="transmembrane region" description="Helical" evidence="1">
    <location>
        <begin position="20"/>
        <end position="42"/>
    </location>
</feature>
<protein>
    <submittedName>
        <fullName evidence="2">Uncharacterized protein</fullName>
    </submittedName>
</protein>
<evidence type="ECO:0000313" key="2">
    <source>
        <dbReference type="EMBL" id="EOX92182.1"/>
    </source>
</evidence>
<dbReference type="HOGENOM" id="CLU_2927271_0_0_1"/>
<accession>A0A061DIV2</accession>
<keyword evidence="1" id="KW-1133">Transmembrane helix</keyword>
<dbReference type="InParanoid" id="A0A061DIV2"/>